<dbReference type="PANTHER" id="PTHR42813">
    <property type="entry name" value="ZINC-TYPE ALCOHOL DEHYDROGENASE-LIKE"/>
    <property type="match status" value="1"/>
</dbReference>
<feature type="domain" description="Alcohol dehydrogenase-like N-terminal" evidence="8">
    <location>
        <begin position="1"/>
        <end position="70"/>
    </location>
</feature>
<feature type="compositionally biased region" description="Acidic residues" evidence="6">
    <location>
        <begin position="306"/>
        <end position="315"/>
    </location>
</feature>
<dbReference type="SUPFAM" id="SSF50129">
    <property type="entry name" value="GroES-like"/>
    <property type="match status" value="1"/>
</dbReference>
<dbReference type="InterPro" id="IPR013154">
    <property type="entry name" value="ADH-like_N"/>
</dbReference>
<dbReference type="Pfam" id="PF00107">
    <property type="entry name" value="ADH_zinc_N"/>
    <property type="match status" value="1"/>
</dbReference>
<dbReference type="EMBL" id="PXOA01000941">
    <property type="protein sequence ID" value="RFU72181.1"/>
    <property type="molecule type" value="Genomic_DNA"/>
</dbReference>
<dbReference type="PANTHER" id="PTHR42813:SF2">
    <property type="entry name" value="DEHYDROGENASE, ZINC-CONTAINING, PUTATIVE (AFU_ORTHOLOGUE AFUA_2G02810)-RELATED"/>
    <property type="match status" value="1"/>
</dbReference>
<dbReference type="SUPFAM" id="SSF55920">
    <property type="entry name" value="Creatinase/aminopeptidase"/>
    <property type="match status" value="1"/>
</dbReference>
<evidence type="ECO:0000256" key="2">
    <source>
        <dbReference type="ARBA" id="ARBA00022723"/>
    </source>
</evidence>
<keyword evidence="2 5" id="KW-0479">Metal-binding</keyword>
<dbReference type="Gene3D" id="3.90.180.10">
    <property type="entry name" value="Medium-chain alcohol dehydrogenases, catalytic domain"/>
    <property type="match status" value="1"/>
</dbReference>
<keyword evidence="3 5" id="KW-0862">Zinc</keyword>
<dbReference type="Gene3D" id="3.90.230.10">
    <property type="entry name" value="Creatinase/methionine aminopeptidase superfamily"/>
    <property type="match status" value="1"/>
</dbReference>
<reference evidence="9 10" key="1">
    <citation type="journal article" date="2018" name="PLoS Pathog.">
        <title>Evolution of structural diversity of trichothecenes, a family of toxins produced by plant pathogenic and entomopathogenic fungi.</title>
        <authorList>
            <person name="Proctor R.H."/>
            <person name="McCormick S.P."/>
            <person name="Kim H.S."/>
            <person name="Cardoza R.E."/>
            <person name="Stanley A.M."/>
            <person name="Lindo L."/>
            <person name="Kelly A."/>
            <person name="Brown D.W."/>
            <person name="Lee T."/>
            <person name="Vaughan M.M."/>
            <person name="Alexander N.J."/>
            <person name="Busman M."/>
            <person name="Gutierrez S."/>
        </authorList>
    </citation>
    <scope>NUCLEOTIDE SEQUENCE [LARGE SCALE GENOMIC DNA]</scope>
    <source>
        <strain evidence="9 10">IBT 40837</strain>
    </source>
</reference>
<dbReference type="SUPFAM" id="SSF51735">
    <property type="entry name" value="NAD(P)-binding Rossmann-fold domains"/>
    <property type="match status" value="1"/>
</dbReference>
<dbReference type="Pfam" id="PF08240">
    <property type="entry name" value="ADH_N"/>
    <property type="match status" value="1"/>
</dbReference>
<dbReference type="AlphaFoldDB" id="A0A395N8H7"/>
<evidence type="ECO:0000259" key="7">
    <source>
        <dbReference type="Pfam" id="PF00107"/>
    </source>
</evidence>
<protein>
    <recommendedName>
        <fullName evidence="11">Alcohol dehydrogenase</fullName>
    </recommendedName>
</protein>
<evidence type="ECO:0000256" key="1">
    <source>
        <dbReference type="ARBA" id="ARBA00001947"/>
    </source>
</evidence>
<evidence type="ECO:0000256" key="5">
    <source>
        <dbReference type="RuleBase" id="RU361277"/>
    </source>
</evidence>
<dbReference type="GO" id="GO:0008270">
    <property type="term" value="F:zinc ion binding"/>
    <property type="evidence" value="ECO:0007669"/>
    <property type="project" value="InterPro"/>
</dbReference>
<comment type="similarity">
    <text evidence="5">Belongs to the zinc-containing alcohol dehydrogenase family.</text>
</comment>
<keyword evidence="10" id="KW-1185">Reference proteome</keyword>
<name>A0A395N8H7_TRIAR</name>
<dbReference type="InterPro" id="IPR036005">
    <property type="entry name" value="Creatinase/aminopeptidase-like"/>
</dbReference>
<feature type="region of interest" description="Disordered" evidence="6">
    <location>
        <begin position="274"/>
        <end position="355"/>
    </location>
</feature>
<dbReference type="InterPro" id="IPR002328">
    <property type="entry name" value="ADH_Zn_CS"/>
</dbReference>
<dbReference type="InterPro" id="IPR011032">
    <property type="entry name" value="GroES-like_sf"/>
</dbReference>
<accession>A0A395N8H7</accession>
<sequence length="436" mass="46903">MGHEFTGTVVATGSAVKSVAIGDKVVSPFTASCGKCFYCLNGGTARCEKSLLFGSPKLDGGQAEYVRVPFADGTISKAPPSISDEALILMADIFPTGFFGVKSALSLAPPTQNIHESTMVVIGCGPVGLCAIAVAAELKPKYLFAIDAVDSRLEQARQLGAEPLNFVKDKEGMMARILEVTDGRGADLVVEVVGLSPALRTAFDIVRPFGVISSIGVHNAEIPWSGSEAYGSHTCDGMLLCMQFIIPVFGKADVNINADCFCSFNGEMAAKTPSNEHKMLNGQGTGKIAGSARANRTVQGNAAEQSGEESDDDPDEHVTGFAVAAGEGGDVKKRKIRKRKHKKKKKAPTAQTEPPSILVSQLFPNKNYPKGEEFEYKNENLYRVTDEEKRHLDNINSDFLSDYRQAAETHRQVRQWAQRSIKPGQTLTEIANGIED</sequence>
<feature type="non-terminal residue" evidence="9">
    <location>
        <position position="436"/>
    </location>
</feature>
<comment type="caution">
    <text evidence="9">The sequence shown here is derived from an EMBL/GenBank/DDBJ whole genome shotgun (WGS) entry which is preliminary data.</text>
</comment>
<feature type="compositionally biased region" description="Basic residues" evidence="6">
    <location>
        <begin position="332"/>
        <end position="347"/>
    </location>
</feature>
<evidence type="ECO:0000313" key="9">
    <source>
        <dbReference type="EMBL" id="RFU72181.1"/>
    </source>
</evidence>
<evidence type="ECO:0000256" key="3">
    <source>
        <dbReference type="ARBA" id="ARBA00022833"/>
    </source>
</evidence>
<dbReference type="STRING" id="490622.A0A395N8H7"/>
<dbReference type="OrthoDB" id="442947at2759"/>
<dbReference type="PROSITE" id="PS00059">
    <property type="entry name" value="ADH_ZINC"/>
    <property type="match status" value="1"/>
</dbReference>
<dbReference type="GO" id="GO:0016491">
    <property type="term" value="F:oxidoreductase activity"/>
    <property type="evidence" value="ECO:0007669"/>
    <property type="project" value="UniProtKB-KW"/>
</dbReference>
<evidence type="ECO:0008006" key="11">
    <source>
        <dbReference type="Google" id="ProtNLM"/>
    </source>
</evidence>
<dbReference type="Proteomes" id="UP000266272">
    <property type="component" value="Unassembled WGS sequence"/>
</dbReference>
<dbReference type="InterPro" id="IPR036291">
    <property type="entry name" value="NAD(P)-bd_dom_sf"/>
</dbReference>
<feature type="domain" description="Alcohol dehydrogenase-like C-terminal" evidence="7">
    <location>
        <begin position="126"/>
        <end position="221"/>
    </location>
</feature>
<keyword evidence="4" id="KW-0560">Oxidoreductase</keyword>
<organism evidence="9 10">
    <name type="scientific">Trichoderma arundinaceum</name>
    <dbReference type="NCBI Taxonomy" id="490622"/>
    <lineage>
        <taxon>Eukaryota</taxon>
        <taxon>Fungi</taxon>
        <taxon>Dikarya</taxon>
        <taxon>Ascomycota</taxon>
        <taxon>Pezizomycotina</taxon>
        <taxon>Sordariomycetes</taxon>
        <taxon>Hypocreomycetidae</taxon>
        <taxon>Hypocreales</taxon>
        <taxon>Hypocreaceae</taxon>
        <taxon>Trichoderma</taxon>
    </lineage>
</organism>
<evidence type="ECO:0000256" key="4">
    <source>
        <dbReference type="ARBA" id="ARBA00023002"/>
    </source>
</evidence>
<feature type="compositionally biased region" description="Polar residues" evidence="6">
    <location>
        <begin position="294"/>
        <end position="304"/>
    </location>
</feature>
<proteinExistence type="inferred from homology"/>
<comment type="cofactor">
    <cofactor evidence="1 5">
        <name>Zn(2+)</name>
        <dbReference type="ChEBI" id="CHEBI:29105"/>
    </cofactor>
</comment>
<dbReference type="Gene3D" id="3.40.50.720">
    <property type="entry name" value="NAD(P)-binding Rossmann-like Domain"/>
    <property type="match status" value="1"/>
</dbReference>
<evidence type="ECO:0000313" key="10">
    <source>
        <dbReference type="Proteomes" id="UP000266272"/>
    </source>
</evidence>
<dbReference type="InterPro" id="IPR013149">
    <property type="entry name" value="ADH-like_C"/>
</dbReference>
<gene>
    <name evidence="9" type="ORF">TARUN_10080</name>
</gene>
<evidence type="ECO:0000259" key="8">
    <source>
        <dbReference type="Pfam" id="PF08240"/>
    </source>
</evidence>
<evidence type="ECO:0000256" key="6">
    <source>
        <dbReference type="SAM" id="MobiDB-lite"/>
    </source>
</evidence>